<dbReference type="AlphaFoldDB" id="A0A1H1LVV5"/>
<protein>
    <submittedName>
        <fullName evidence="8">Amino acid transporter</fullName>
    </submittedName>
</protein>
<feature type="transmembrane region" description="Helical" evidence="7">
    <location>
        <begin position="169"/>
        <end position="187"/>
    </location>
</feature>
<keyword evidence="9" id="KW-1185">Reference proteome</keyword>
<keyword evidence="4 7" id="KW-0812">Transmembrane</keyword>
<dbReference type="Proteomes" id="UP000199597">
    <property type="component" value="Chromosome I"/>
</dbReference>
<keyword evidence="2" id="KW-0813">Transport</keyword>
<feature type="transmembrane region" description="Helical" evidence="7">
    <location>
        <begin position="139"/>
        <end position="157"/>
    </location>
</feature>
<comment type="subcellular location">
    <subcellularLocation>
        <location evidence="1">Cell membrane</location>
        <topology evidence="1">Multi-pass membrane protein</topology>
    </subcellularLocation>
</comment>
<keyword evidence="3" id="KW-1003">Cell membrane</keyword>
<sequence>MVSSLERTTAYADEQKQHLKKTLGRFDIVLIVMSAVLSIEVLAETAGFGAETFTWTLVLAIFFLVPYALVFAETGSTFVGEGGAYIWVRQAFGRPFGAIASILSWVTQPVWVGGSMAFLATGTWNQFISPLEAGSIGDWIFKIVFIWITVIAAILSLAKAKWLPTLGGVLKVIFIAFFLFTTIIYAAQHGVQPLHLSDFSPSLGGFLGLVPLLLFSYLGFEASNSASDEMKNPKKDIPAAIARSGFISALCYLLPVLAMLLVLPTETITGIGGLLDAVQTVFTVYGPAAEVMVVLAALMFVIILASQGAAWMIMSDRMQALTAADGAFFGGFFGKISRALGTPVNVNLLSGTVATVFLIAAMQLSGDAGALFGVVLSISISTFLLSYLLIIPAAIKLRWKHPDIERPFRVPVGNVGFSILGGIAFLWILLGSWVAIFPGTLDRLFGQEYNFLDEWGVDQGPFTALTLGTLGALAALALIGYVRGHRVRVFRPTPADPQDLLDDLDPALDSKLDTQKGM</sequence>
<feature type="transmembrane region" description="Helical" evidence="7">
    <location>
        <begin position="199"/>
        <end position="220"/>
    </location>
</feature>
<evidence type="ECO:0000256" key="4">
    <source>
        <dbReference type="ARBA" id="ARBA00022692"/>
    </source>
</evidence>
<feature type="transmembrane region" description="Helical" evidence="7">
    <location>
        <begin position="96"/>
        <end position="119"/>
    </location>
</feature>
<reference evidence="9" key="1">
    <citation type="submission" date="2016-10" db="EMBL/GenBank/DDBJ databases">
        <authorList>
            <person name="Varghese N."/>
            <person name="Submissions S."/>
        </authorList>
    </citation>
    <scope>NUCLEOTIDE SEQUENCE [LARGE SCALE GENOMIC DNA]</scope>
    <source>
        <strain evidence="9">DSM 23676</strain>
    </source>
</reference>
<organism evidence="8 9">
    <name type="scientific">Brevibacterium siliguriense</name>
    <dbReference type="NCBI Taxonomy" id="1136497"/>
    <lineage>
        <taxon>Bacteria</taxon>
        <taxon>Bacillati</taxon>
        <taxon>Actinomycetota</taxon>
        <taxon>Actinomycetes</taxon>
        <taxon>Micrococcales</taxon>
        <taxon>Brevibacteriaceae</taxon>
        <taxon>Brevibacterium</taxon>
    </lineage>
</organism>
<evidence type="ECO:0000313" key="9">
    <source>
        <dbReference type="Proteomes" id="UP000199597"/>
    </source>
</evidence>
<dbReference type="RefSeq" id="WP_092009304.1">
    <property type="nucleotide sequence ID" value="NZ_LT629766.1"/>
</dbReference>
<feature type="transmembrane region" description="Helical" evidence="7">
    <location>
        <begin position="26"/>
        <end position="43"/>
    </location>
</feature>
<evidence type="ECO:0000313" key="8">
    <source>
        <dbReference type="EMBL" id="SDR78651.1"/>
    </source>
</evidence>
<dbReference type="PIRSF" id="PIRSF006060">
    <property type="entry name" value="AA_transporter"/>
    <property type="match status" value="1"/>
</dbReference>
<evidence type="ECO:0000256" key="3">
    <source>
        <dbReference type="ARBA" id="ARBA00022475"/>
    </source>
</evidence>
<feature type="transmembrane region" description="Helical" evidence="7">
    <location>
        <begin position="55"/>
        <end position="75"/>
    </location>
</feature>
<proteinExistence type="predicted"/>
<keyword evidence="5 7" id="KW-1133">Transmembrane helix</keyword>
<evidence type="ECO:0000256" key="6">
    <source>
        <dbReference type="ARBA" id="ARBA00023136"/>
    </source>
</evidence>
<dbReference type="GO" id="GO:0005886">
    <property type="term" value="C:plasma membrane"/>
    <property type="evidence" value="ECO:0007669"/>
    <property type="project" value="UniProtKB-SubCell"/>
</dbReference>
<feature type="transmembrane region" description="Helical" evidence="7">
    <location>
        <begin position="415"/>
        <end position="441"/>
    </location>
</feature>
<dbReference type="Pfam" id="PF13520">
    <property type="entry name" value="AA_permease_2"/>
    <property type="match status" value="1"/>
</dbReference>
<dbReference type="PANTHER" id="PTHR42770">
    <property type="entry name" value="AMINO ACID TRANSPORTER-RELATED"/>
    <property type="match status" value="1"/>
</dbReference>
<feature type="transmembrane region" description="Helical" evidence="7">
    <location>
        <begin position="344"/>
        <end position="364"/>
    </location>
</feature>
<feature type="transmembrane region" description="Helical" evidence="7">
    <location>
        <begin position="370"/>
        <end position="395"/>
    </location>
</feature>
<dbReference type="InterPro" id="IPR050367">
    <property type="entry name" value="APC_superfamily"/>
</dbReference>
<dbReference type="InterPro" id="IPR002293">
    <property type="entry name" value="AA/rel_permease1"/>
</dbReference>
<feature type="transmembrane region" description="Helical" evidence="7">
    <location>
        <begin position="461"/>
        <end position="482"/>
    </location>
</feature>
<dbReference type="STRING" id="1136497.SAMN04489752_0259"/>
<dbReference type="PANTHER" id="PTHR42770:SF15">
    <property type="entry name" value="GLUTAMATE_GAMMA-AMINOBUTYRATE ANTIPORTER-RELATED"/>
    <property type="match status" value="1"/>
</dbReference>
<evidence type="ECO:0000256" key="1">
    <source>
        <dbReference type="ARBA" id="ARBA00004651"/>
    </source>
</evidence>
<evidence type="ECO:0000256" key="2">
    <source>
        <dbReference type="ARBA" id="ARBA00022448"/>
    </source>
</evidence>
<feature type="transmembrane region" description="Helical" evidence="7">
    <location>
        <begin position="284"/>
        <end position="305"/>
    </location>
</feature>
<feature type="transmembrane region" description="Helical" evidence="7">
    <location>
        <begin position="241"/>
        <end position="264"/>
    </location>
</feature>
<name>A0A1H1LVV5_9MICO</name>
<evidence type="ECO:0000256" key="7">
    <source>
        <dbReference type="SAM" id="Phobius"/>
    </source>
</evidence>
<evidence type="ECO:0000256" key="5">
    <source>
        <dbReference type="ARBA" id="ARBA00022989"/>
    </source>
</evidence>
<dbReference type="Gene3D" id="1.20.1740.10">
    <property type="entry name" value="Amino acid/polyamine transporter I"/>
    <property type="match status" value="1"/>
</dbReference>
<accession>A0A1H1LVV5</accession>
<gene>
    <name evidence="8" type="ORF">SAMN04489752_0259</name>
</gene>
<dbReference type="EMBL" id="LT629766">
    <property type="protein sequence ID" value="SDR78651.1"/>
    <property type="molecule type" value="Genomic_DNA"/>
</dbReference>
<dbReference type="OrthoDB" id="3170677at2"/>
<dbReference type="GO" id="GO:0022857">
    <property type="term" value="F:transmembrane transporter activity"/>
    <property type="evidence" value="ECO:0007669"/>
    <property type="project" value="InterPro"/>
</dbReference>
<keyword evidence="6 7" id="KW-0472">Membrane</keyword>